<evidence type="ECO:0000313" key="3">
    <source>
        <dbReference type="Proteomes" id="UP000436655"/>
    </source>
</evidence>
<dbReference type="Pfam" id="PF14526">
    <property type="entry name" value="Cass2"/>
    <property type="match status" value="1"/>
</dbReference>
<name>A0ABW9P3Z1_9LACO</name>
<evidence type="ECO:0000313" key="2">
    <source>
        <dbReference type="EMBL" id="MQS43887.1"/>
    </source>
</evidence>
<dbReference type="Gene3D" id="3.20.80.10">
    <property type="entry name" value="Regulatory factor, effector binding domain"/>
    <property type="match status" value="1"/>
</dbReference>
<reference evidence="2 3" key="1">
    <citation type="journal article" date="2019" name="Syst. Appl. Microbiol.">
        <title>Polyphasic characterization of two novel Lactobacillus spp. isolated from blown salami packages: Description of Lactobacillus halodurans sp. nov. and Lactobacillus salsicarnum sp. nov.</title>
        <authorList>
            <person name="Schuster J.A."/>
            <person name="Klingl A."/>
            <person name="Vogel R.F."/>
            <person name="Ehrmann M.A."/>
        </authorList>
    </citation>
    <scope>NUCLEOTIDE SEQUENCE [LARGE SCALE GENOMIC DNA]</scope>
    <source>
        <strain evidence="2 3">TMW 1.2098</strain>
    </source>
</reference>
<gene>
    <name evidence="2" type="ORF">FHL03_00140</name>
</gene>
<proteinExistence type="predicted"/>
<comment type="caution">
    <text evidence="2">The sequence shown here is derived from an EMBL/GenBank/DDBJ whole genome shotgun (WGS) entry which is preliminary data.</text>
</comment>
<protein>
    <submittedName>
        <fullName evidence="2">GyrI-like domain-containing protein</fullName>
    </submittedName>
</protein>
<dbReference type="InterPro" id="IPR011256">
    <property type="entry name" value="Reg_factor_effector_dom_sf"/>
</dbReference>
<dbReference type="EMBL" id="VDFN01000001">
    <property type="protein sequence ID" value="MQS43887.1"/>
    <property type="molecule type" value="Genomic_DNA"/>
</dbReference>
<keyword evidence="3" id="KW-1185">Reference proteome</keyword>
<dbReference type="InterPro" id="IPR029441">
    <property type="entry name" value="Cass2"/>
</dbReference>
<feature type="domain" description="Integron-associated effector binding protein" evidence="1">
    <location>
        <begin position="6"/>
        <end position="148"/>
    </location>
</feature>
<dbReference type="SUPFAM" id="SSF55136">
    <property type="entry name" value="Probable bacterial effector-binding domain"/>
    <property type="match status" value="1"/>
</dbReference>
<dbReference type="RefSeq" id="WP_125706335.1">
    <property type="nucleotide sequence ID" value="NZ_JBHTOO010000022.1"/>
</dbReference>
<dbReference type="Proteomes" id="UP000436655">
    <property type="component" value="Unassembled WGS sequence"/>
</dbReference>
<accession>A0ABW9P3Z1</accession>
<organism evidence="2 3">
    <name type="scientific">Companilactobacillus mishanensis</name>
    <dbReference type="NCBI Taxonomy" id="2486008"/>
    <lineage>
        <taxon>Bacteria</taxon>
        <taxon>Bacillati</taxon>
        <taxon>Bacillota</taxon>
        <taxon>Bacilli</taxon>
        <taxon>Lactobacillales</taxon>
        <taxon>Lactobacillaceae</taxon>
        <taxon>Companilactobacillus</taxon>
    </lineage>
</organism>
<sequence length="166" mass="19106">MESQKRSFNLLGIKRTLPGGRAEISDFWQQFSQDGTLEKLVTISRLDDPHFYGISIMGEDSFQYIIGVDTLTESQGFTHFEIPEANWYKFSGGGKLPDNIQNMQEQIWQEHGEEIARNNPNHSIQVNIEEYFNMTPDMSDSNFIIWLPKSKIKLDGILDPSTERDS</sequence>
<evidence type="ECO:0000259" key="1">
    <source>
        <dbReference type="Pfam" id="PF14526"/>
    </source>
</evidence>